<organism evidence="9 10">
    <name type="scientific">Raoultella terrigena</name>
    <name type="common">Klebsiella terrigena</name>
    <dbReference type="NCBI Taxonomy" id="577"/>
    <lineage>
        <taxon>Bacteria</taxon>
        <taxon>Pseudomonadati</taxon>
        <taxon>Pseudomonadota</taxon>
        <taxon>Gammaproteobacteria</taxon>
        <taxon>Enterobacterales</taxon>
        <taxon>Enterobacteriaceae</taxon>
        <taxon>Klebsiella/Raoultella group</taxon>
        <taxon>Raoultella</taxon>
    </lineage>
</organism>
<comment type="catalytic activity">
    <reaction evidence="6">
        <text>(sulfur carrier)-H + L-cysteine = (sulfur carrier)-SH + L-alanine</text>
        <dbReference type="Rhea" id="RHEA:43892"/>
        <dbReference type="Rhea" id="RHEA-COMP:14737"/>
        <dbReference type="Rhea" id="RHEA-COMP:14739"/>
        <dbReference type="ChEBI" id="CHEBI:29917"/>
        <dbReference type="ChEBI" id="CHEBI:35235"/>
        <dbReference type="ChEBI" id="CHEBI:57972"/>
        <dbReference type="ChEBI" id="CHEBI:64428"/>
        <dbReference type="EC" id="2.8.1.7"/>
    </reaction>
</comment>
<dbReference type="InterPro" id="IPR015422">
    <property type="entry name" value="PyrdxlP-dep_Trfase_small"/>
</dbReference>
<dbReference type="EC" id="2.8.1.7" evidence="3"/>
<feature type="domain" description="Aminotransferase class V" evidence="8">
    <location>
        <begin position="224"/>
        <end position="485"/>
    </location>
</feature>
<sequence length="495" mass="53854">MTTSNLFTLPHAPGGWPGEAGEAPSARDYGLPDARDLQGLSGDSPARPRAGEAAYAPRVVPLGQESRADIAPRGFAALPASGTQPAPPARVGQIPVERIRADFPILAERVDGHPLVWLDNAATTQRPKQVIDRISHYYLHETRTFIGRRMRWPHVPPMRTKPRVRKCRALSAPAVRRISSSCAVPPKAQPDCAQLRESRCYDRGMRLSSRSSSITPTSCRGNLLRRRRGATIRVAPVDEHGQLIVEEYIRLFNDKTRFVSATHVSNALGTVTPVHELVQIAHRFGVRIAIDGAQSISHIPTNVTALDADFFVFSGHKIFGPTGIGVVYGKQDVLEEARPYQGGGNMIADVTFELTRYQPAPNKFEAGTGNIADAVGLGAAIDYVTSLGIENIAHYEHALLEYGIEKLSAIPGLTLVGTAANKTSVLSFVLAGHENEAVGRYLSQVGIAVRSGHHCAQPILRRLGYESTVRPSLAFYNTPQEIDFLAEHVARFASR</sequence>
<proteinExistence type="inferred from homology"/>
<dbReference type="GO" id="GO:0030170">
    <property type="term" value="F:pyridoxal phosphate binding"/>
    <property type="evidence" value="ECO:0007669"/>
    <property type="project" value="InterPro"/>
</dbReference>
<reference evidence="9 10" key="1">
    <citation type="submission" date="2019-04" db="EMBL/GenBank/DDBJ databases">
        <authorList>
            <consortium name="Pathogen Informatics"/>
        </authorList>
    </citation>
    <scope>NUCLEOTIDE SEQUENCE [LARGE SCALE GENOMIC DNA]</scope>
    <source>
        <strain evidence="9 10">NCTC9185</strain>
    </source>
</reference>
<dbReference type="CDD" id="cd06453">
    <property type="entry name" value="SufS_like"/>
    <property type="match status" value="1"/>
</dbReference>
<comment type="similarity">
    <text evidence="2">Belongs to the class-V pyridoxal-phosphate-dependent aminotransferase family. Csd subfamily.</text>
</comment>
<dbReference type="PANTHER" id="PTHR43586">
    <property type="entry name" value="CYSTEINE DESULFURASE"/>
    <property type="match status" value="1"/>
</dbReference>
<dbReference type="Proteomes" id="UP000339249">
    <property type="component" value="Unassembled WGS sequence"/>
</dbReference>
<protein>
    <recommendedName>
        <fullName evidence="3">cysteine desulfurase</fullName>
        <ecNumber evidence="3">2.8.1.7</ecNumber>
    </recommendedName>
</protein>
<evidence type="ECO:0000256" key="3">
    <source>
        <dbReference type="ARBA" id="ARBA00012239"/>
    </source>
</evidence>
<evidence type="ECO:0000256" key="4">
    <source>
        <dbReference type="ARBA" id="ARBA00022679"/>
    </source>
</evidence>
<accession>A0A4U9D3C3</accession>
<dbReference type="EMBL" id="CABDVU010000001">
    <property type="protein sequence ID" value="VTN10083.1"/>
    <property type="molecule type" value="Genomic_DNA"/>
</dbReference>
<comment type="cofactor">
    <cofactor evidence="1">
        <name>pyridoxal 5'-phosphate</name>
        <dbReference type="ChEBI" id="CHEBI:597326"/>
    </cofactor>
</comment>
<evidence type="ECO:0000256" key="1">
    <source>
        <dbReference type="ARBA" id="ARBA00001933"/>
    </source>
</evidence>
<keyword evidence="5" id="KW-0663">Pyridoxal phosphate</keyword>
<feature type="region of interest" description="Disordered" evidence="7">
    <location>
        <begin position="1"/>
        <end position="53"/>
    </location>
</feature>
<dbReference type="PANTHER" id="PTHR43586:SF8">
    <property type="entry name" value="CYSTEINE DESULFURASE 1, CHLOROPLASTIC"/>
    <property type="match status" value="1"/>
</dbReference>
<evidence type="ECO:0000313" key="10">
    <source>
        <dbReference type="Proteomes" id="UP000339249"/>
    </source>
</evidence>
<dbReference type="AlphaFoldDB" id="A0A4U9D3C3"/>
<evidence type="ECO:0000256" key="6">
    <source>
        <dbReference type="ARBA" id="ARBA00050776"/>
    </source>
</evidence>
<dbReference type="GO" id="GO:0031071">
    <property type="term" value="F:cysteine desulfurase activity"/>
    <property type="evidence" value="ECO:0007669"/>
    <property type="project" value="UniProtKB-EC"/>
</dbReference>
<evidence type="ECO:0000256" key="7">
    <source>
        <dbReference type="SAM" id="MobiDB-lite"/>
    </source>
</evidence>
<feature type="compositionally biased region" description="Low complexity" evidence="7">
    <location>
        <begin position="10"/>
        <end position="26"/>
    </location>
</feature>
<evidence type="ECO:0000256" key="5">
    <source>
        <dbReference type="ARBA" id="ARBA00022898"/>
    </source>
</evidence>
<gene>
    <name evidence="9" type="primary">sufS_2</name>
    <name evidence="9" type="ORF">NCTC9185_01995</name>
</gene>
<dbReference type="InterPro" id="IPR015424">
    <property type="entry name" value="PyrdxlP-dep_Trfase"/>
</dbReference>
<dbReference type="Pfam" id="PF00266">
    <property type="entry name" value="Aminotran_5"/>
    <property type="match status" value="1"/>
</dbReference>
<dbReference type="Gene3D" id="3.90.1150.10">
    <property type="entry name" value="Aspartate Aminotransferase, domain 1"/>
    <property type="match status" value="2"/>
</dbReference>
<dbReference type="SUPFAM" id="SSF53383">
    <property type="entry name" value="PLP-dependent transferases"/>
    <property type="match status" value="1"/>
</dbReference>
<dbReference type="InterPro" id="IPR010970">
    <property type="entry name" value="Cys_dSase_SufS"/>
</dbReference>
<dbReference type="InterPro" id="IPR015421">
    <property type="entry name" value="PyrdxlP-dep_Trfase_major"/>
</dbReference>
<dbReference type="GO" id="GO:0006534">
    <property type="term" value="P:cysteine metabolic process"/>
    <property type="evidence" value="ECO:0007669"/>
    <property type="project" value="InterPro"/>
</dbReference>
<dbReference type="InterPro" id="IPR000192">
    <property type="entry name" value="Aminotrans_V_dom"/>
</dbReference>
<evidence type="ECO:0000259" key="8">
    <source>
        <dbReference type="Pfam" id="PF00266"/>
    </source>
</evidence>
<name>A0A4U9D3C3_RAOTE</name>
<keyword evidence="4 9" id="KW-0808">Transferase</keyword>
<evidence type="ECO:0000256" key="2">
    <source>
        <dbReference type="ARBA" id="ARBA00010447"/>
    </source>
</evidence>
<dbReference type="Gene3D" id="3.40.640.10">
    <property type="entry name" value="Type I PLP-dependent aspartate aminotransferase-like (Major domain)"/>
    <property type="match status" value="2"/>
</dbReference>
<evidence type="ECO:0000313" key="9">
    <source>
        <dbReference type="EMBL" id="VTN10083.1"/>
    </source>
</evidence>